<evidence type="ECO:0000256" key="8">
    <source>
        <dbReference type="ARBA" id="ARBA00023128"/>
    </source>
</evidence>
<dbReference type="GO" id="GO:1990519">
    <property type="term" value="P:pyrimidine nucleotide import into mitochondrion"/>
    <property type="evidence" value="ECO:0007669"/>
    <property type="project" value="TreeGrafter"/>
</dbReference>
<dbReference type="InterPro" id="IPR049562">
    <property type="entry name" value="SLC25A33/36-like"/>
</dbReference>
<accession>A0A6S7HSV8</accession>
<comment type="caution">
    <text evidence="11">The sequence shown here is derived from an EMBL/GenBank/DDBJ whole genome shotgun (WGS) entry which is preliminary data.</text>
</comment>
<keyword evidence="9" id="KW-0472">Membrane</keyword>
<dbReference type="InterPro" id="IPR018108">
    <property type="entry name" value="MCP_transmembrane"/>
</dbReference>
<dbReference type="AlphaFoldDB" id="A0A6S7HSV8"/>
<sequence length="324" mass="36590">MSISEKPKRKQFSIVNHFVAGGLGGAVGAVLTSPFDVIKTRLQSSGYRLEKVNYGNINLAGSNQAVISTQSKPYSAVFSYMRYMIKSEGWPSLFRGLELHLLGIAPSRAIYFAVYSNSKHFLLSTGNLKDDSAILPVASSVVAGFTTCTMTNPVWFLKTRLQLECSRYGGNQKGLWRTIQNIYKKEGIRKFYCGLTASYLGIGETVINFLIYEQMKIKINKFYNRDSSKSFYFSTYVIASTLSKSTAAVIGYPHEVLRTRLRQQSNEVLGRERYSSVTQTARMILKEEGWIAFYGGLWTHLLRQVPNTVILLLTYEAIIHYLEH</sequence>
<evidence type="ECO:0000256" key="9">
    <source>
        <dbReference type="ARBA" id="ARBA00023136"/>
    </source>
</evidence>
<name>A0A6S7HSV8_PARCT</name>
<keyword evidence="5" id="KW-0677">Repeat</keyword>
<dbReference type="GO" id="GO:0015218">
    <property type="term" value="F:pyrimidine nucleotide transmembrane transporter activity"/>
    <property type="evidence" value="ECO:0007669"/>
    <property type="project" value="InterPro"/>
</dbReference>
<dbReference type="EMBL" id="CACRXK020006069">
    <property type="protein sequence ID" value="CAB4008256.1"/>
    <property type="molecule type" value="Genomic_DNA"/>
</dbReference>
<evidence type="ECO:0000256" key="10">
    <source>
        <dbReference type="RuleBase" id="RU000488"/>
    </source>
</evidence>
<keyword evidence="6" id="KW-0999">Mitochondrion inner membrane</keyword>
<organism evidence="11 12">
    <name type="scientific">Paramuricea clavata</name>
    <name type="common">Red gorgonian</name>
    <name type="synonym">Violescent sea-whip</name>
    <dbReference type="NCBI Taxonomy" id="317549"/>
    <lineage>
        <taxon>Eukaryota</taxon>
        <taxon>Metazoa</taxon>
        <taxon>Cnidaria</taxon>
        <taxon>Anthozoa</taxon>
        <taxon>Octocorallia</taxon>
        <taxon>Malacalcyonacea</taxon>
        <taxon>Plexauridae</taxon>
        <taxon>Paramuricea</taxon>
    </lineage>
</organism>
<evidence type="ECO:0000256" key="7">
    <source>
        <dbReference type="ARBA" id="ARBA00022989"/>
    </source>
</evidence>
<keyword evidence="3 10" id="KW-0813">Transport</keyword>
<reference evidence="11" key="1">
    <citation type="submission" date="2020-04" db="EMBL/GenBank/DDBJ databases">
        <authorList>
            <person name="Alioto T."/>
            <person name="Alioto T."/>
            <person name="Gomez Garrido J."/>
        </authorList>
    </citation>
    <scope>NUCLEOTIDE SEQUENCE</scope>
    <source>
        <strain evidence="11">A484AB</strain>
    </source>
</reference>
<evidence type="ECO:0000313" key="12">
    <source>
        <dbReference type="Proteomes" id="UP001152795"/>
    </source>
</evidence>
<dbReference type="PROSITE" id="PS50920">
    <property type="entry name" value="SOLCAR"/>
    <property type="match status" value="3"/>
</dbReference>
<proteinExistence type="inferred from homology"/>
<dbReference type="PANTHER" id="PTHR45829">
    <property type="entry name" value="MITOCHONDRIAL CARRIER PROTEIN RIM2"/>
    <property type="match status" value="1"/>
</dbReference>
<keyword evidence="4 10" id="KW-0812">Transmembrane</keyword>
<evidence type="ECO:0000256" key="2">
    <source>
        <dbReference type="ARBA" id="ARBA00006375"/>
    </source>
</evidence>
<protein>
    <submittedName>
        <fullName evidence="11">Solute carrier family 25 member 36</fullName>
    </submittedName>
</protein>
<dbReference type="InterPro" id="IPR023395">
    <property type="entry name" value="MCP_dom_sf"/>
</dbReference>
<evidence type="ECO:0000256" key="4">
    <source>
        <dbReference type="ARBA" id="ARBA00022692"/>
    </source>
</evidence>
<evidence type="ECO:0000313" key="11">
    <source>
        <dbReference type="EMBL" id="CAB4008256.1"/>
    </source>
</evidence>
<dbReference type="Pfam" id="PF00153">
    <property type="entry name" value="Mito_carr"/>
    <property type="match status" value="3"/>
</dbReference>
<dbReference type="PANTHER" id="PTHR45829:SF4">
    <property type="entry name" value="MITOCHONDRIAL CARRIER PROTEIN RIM2"/>
    <property type="match status" value="1"/>
</dbReference>
<evidence type="ECO:0000256" key="6">
    <source>
        <dbReference type="ARBA" id="ARBA00022792"/>
    </source>
</evidence>
<dbReference type="SUPFAM" id="SSF103506">
    <property type="entry name" value="Mitochondrial carrier"/>
    <property type="match status" value="1"/>
</dbReference>
<evidence type="ECO:0000256" key="3">
    <source>
        <dbReference type="ARBA" id="ARBA00022448"/>
    </source>
</evidence>
<dbReference type="GO" id="GO:0005743">
    <property type="term" value="C:mitochondrial inner membrane"/>
    <property type="evidence" value="ECO:0007669"/>
    <property type="project" value="UniProtKB-SubCell"/>
</dbReference>
<dbReference type="PRINTS" id="PR00926">
    <property type="entry name" value="MITOCARRIER"/>
</dbReference>
<comment type="subcellular location">
    <subcellularLocation>
        <location evidence="1">Mitochondrion inner membrane</location>
        <topology evidence="1">Multi-pass membrane protein</topology>
    </subcellularLocation>
</comment>
<evidence type="ECO:0000256" key="5">
    <source>
        <dbReference type="ARBA" id="ARBA00022737"/>
    </source>
</evidence>
<comment type="similarity">
    <text evidence="2 10">Belongs to the mitochondrial carrier (TC 2.A.29) family.</text>
</comment>
<keyword evidence="12" id="KW-1185">Reference proteome</keyword>
<evidence type="ECO:0000256" key="1">
    <source>
        <dbReference type="ARBA" id="ARBA00004448"/>
    </source>
</evidence>
<keyword evidence="7" id="KW-1133">Transmembrane helix</keyword>
<dbReference type="OrthoDB" id="269120at2759"/>
<dbReference type="InterPro" id="IPR002067">
    <property type="entry name" value="MCP"/>
</dbReference>
<keyword evidence="8" id="KW-0496">Mitochondrion</keyword>
<dbReference type="Proteomes" id="UP001152795">
    <property type="component" value="Unassembled WGS sequence"/>
</dbReference>
<gene>
    <name evidence="11" type="ORF">PACLA_8A042878</name>
</gene>
<dbReference type="Gene3D" id="1.50.40.10">
    <property type="entry name" value="Mitochondrial carrier domain"/>
    <property type="match status" value="1"/>
</dbReference>